<name>A0AB74TH05_9LACT</name>
<dbReference type="EMBL" id="CP142433">
    <property type="protein sequence ID" value="XBC45582.1"/>
    <property type="molecule type" value="Genomic_DNA"/>
</dbReference>
<accession>A0AB74TH05</accession>
<organism evidence="1">
    <name type="scientific">Dolosigranulum savutiense</name>
    <dbReference type="NCBI Taxonomy" id="3110288"/>
    <lineage>
        <taxon>Bacteria</taxon>
        <taxon>Bacillati</taxon>
        <taxon>Bacillota</taxon>
        <taxon>Bacilli</taxon>
        <taxon>Lactobacillales</taxon>
        <taxon>Carnobacteriaceae</taxon>
        <taxon>Dolosigranulum</taxon>
    </lineage>
</organism>
<dbReference type="AlphaFoldDB" id="A0AB74TH05"/>
<protein>
    <submittedName>
        <fullName evidence="1">Uncharacterized protein</fullName>
    </submittedName>
</protein>
<dbReference type="KEGG" id="dst:VUQ06_05785"/>
<evidence type="ECO:0000313" key="2">
    <source>
        <dbReference type="EMBL" id="XBC49017.1"/>
    </source>
</evidence>
<evidence type="ECO:0000313" key="1">
    <source>
        <dbReference type="EMBL" id="XBC45582.1"/>
    </source>
</evidence>
<reference evidence="1" key="1">
    <citation type="submission" date="2023-12" db="EMBL/GenBank/DDBJ databases">
        <title>Dolosigranulum savutii sp. nov. isolated from human upper respiratory samples collected in Botswana.</title>
        <authorList>
            <person name="Kelly M.S."/>
        </authorList>
    </citation>
    <scope>NUCLEOTIDE SEQUENCE</scope>
    <source>
        <strain evidence="2">MSK294</strain>
        <strain evidence="1">MSK433</strain>
    </source>
</reference>
<dbReference type="EMBL" id="CP142435">
    <property type="protein sequence ID" value="XBC49017.1"/>
    <property type="molecule type" value="Genomic_DNA"/>
</dbReference>
<dbReference type="RefSeq" id="WP_347300045.1">
    <property type="nucleotide sequence ID" value="NZ_CP142433.1"/>
</dbReference>
<gene>
    <name evidence="2" type="ORF">VUQ06_05785</name>
    <name evidence="1" type="ORF">VUQ08_06910</name>
</gene>
<sequence length="530" mass="61214">MKTSKKKIWTGICAAILLFSNSNPLVVSGETDEKQAFGIQNDKVNQLYNGWKLKYEENFENELFIDDQPWIHDDYSENNQWYVEGELDDNGEFFHKKGGKDFARHLDSFWLMRKSVPFGDSNWLTVELADRDYSKTGELENPVSFSTVNLPNGKKAGKLTEPHYGGGGLIRSTDPLPAEYRIEYRLKTIDFGGMRNGTFEYDGKTNGIIPDETKTNFPWKAGGNFEGPSEPNNSNFDSIENENGFYFLTIVDYHDPAPHNNVFIHTHRKVGMDAYNVNGLWSDQYEIVDPSTGELYGYNSKKSTRNAINALFMNGDKFKDHDMPYNDFLIETEAGSFEGDIVSIAEIQPELMPEEDYLFAIERNKNSYTMEVTGNFLHAGLGTLRYTREFEEDDKPIFHYNNRPNQYDGKYNHTWDDGDFQIEDTWPAESAYPDYFIIGDPHITHYEGSATISDIKLYVPENVDVDYLQTVVWQLYESKKIGKEQMTLFTTKLEDLQNIDDFVRFLEHQKEHENIDDEVYQKLTEDISLG</sequence>
<proteinExistence type="predicted"/>